<reference evidence="2" key="1">
    <citation type="journal article" date="2010" name="Genome Res.">
        <title>Population genomic sequencing of Coccidioides fungi reveals recent hybridization and transposon control.</title>
        <authorList>
            <person name="Neafsey D.E."/>
            <person name="Barker B.M."/>
            <person name="Sharpton T.J."/>
            <person name="Stajich J.E."/>
            <person name="Park D.J."/>
            <person name="Whiston E."/>
            <person name="Hung C.-Y."/>
            <person name="McMahan C."/>
            <person name="White J."/>
            <person name="Sykes S."/>
            <person name="Heiman D."/>
            <person name="Young S."/>
            <person name="Zeng Q."/>
            <person name="Abouelleil A."/>
            <person name="Aftuck L."/>
            <person name="Bessette D."/>
            <person name="Brown A."/>
            <person name="FitzGerald M."/>
            <person name="Lui A."/>
            <person name="Macdonald J.P."/>
            <person name="Priest M."/>
            <person name="Orbach M.J."/>
            <person name="Galgiani J.N."/>
            <person name="Kirkland T.N."/>
            <person name="Cole G.T."/>
            <person name="Birren B.W."/>
            <person name="Henn M.R."/>
            <person name="Taylor J.W."/>
            <person name="Rounsley S.D."/>
        </authorList>
    </citation>
    <scope>NUCLEOTIDE SEQUENCE [LARGE SCALE GENOMIC DNA]</scope>
    <source>
        <strain evidence="2">H538.4</strain>
    </source>
</reference>
<dbReference type="Proteomes" id="UP000054563">
    <property type="component" value="Unassembled WGS sequence"/>
</dbReference>
<dbReference type="VEuPathDB" id="FungiDB:CIHG_05344"/>
<evidence type="ECO:0000313" key="2">
    <source>
        <dbReference type="Proteomes" id="UP000054563"/>
    </source>
</evidence>
<dbReference type="EMBL" id="DS017003">
    <property type="protein sequence ID" value="KMU88173.1"/>
    <property type="molecule type" value="Genomic_DNA"/>
</dbReference>
<protein>
    <submittedName>
        <fullName evidence="1">Uncharacterized protein</fullName>
    </submittedName>
</protein>
<evidence type="ECO:0000313" key="1">
    <source>
        <dbReference type="EMBL" id="KMU88173.1"/>
    </source>
</evidence>
<organism evidence="1 2">
    <name type="scientific">Coccidioides immitis H538.4</name>
    <dbReference type="NCBI Taxonomy" id="396776"/>
    <lineage>
        <taxon>Eukaryota</taxon>
        <taxon>Fungi</taxon>
        <taxon>Dikarya</taxon>
        <taxon>Ascomycota</taxon>
        <taxon>Pezizomycotina</taxon>
        <taxon>Eurotiomycetes</taxon>
        <taxon>Eurotiomycetidae</taxon>
        <taxon>Onygenales</taxon>
        <taxon>Onygenaceae</taxon>
        <taxon>Coccidioides</taxon>
    </lineage>
</organism>
<name>A0A0J8UL01_COCIT</name>
<sequence>MLIPHPQTIRADDARESALVIRRESDHVLISVFCRVFTSTALIFEENTPLVWGGGGRVIGYAYRLGAGERGDQGRKRGACGHRAGLKQQRMRLREKMAILLADGYYLKRQDIPDAMYIDQTGEVETTRTSLQKNLPTYIYTYRQAKT</sequence>
<gene>
    <name evidence="1" type="ORF">CIHG_05344</name>
</gene>
<accession>A0A0J8UL01</accession>
<proteinExistence type="predicted"/>
<dbReference type="AlphaFoldDB" id="A0A0J8UL01"/>